<evidence type="ECO:0000313" key="2">
    <source>
        <dbReference type="Proteomes" id="UP000199062"/>
    </source>
</evidence>
<dbReference type="STRING" id="767519.SAMN05216559_2822"/>
<name>A0A1I6LJK5_9EURY</name>
<evidence type="ECO:0000313" key="1">
    <source>
        <dbReference type="EMBL" id="SFS03707.1"/>
    </source>
</evidence>
<dbReference type="Gene3D" id="2.40.10.230">
    <property type="entry name" value="Probable tRNA pseudouridine synthase domain"/>
    <property type="match status" value="1"/>
</dbReference>
<dbReference type="SUPFAM" id="SSF50447">
    <property type="entry name" value="Translation proteins"/>
    <property type="match status" value="1"/>
</dbReference>
<dbReference type="RefSeq" id="WP_089817128.1">
    <property type="nucleotide sequence ID" value="NZ_FOZK01000002.1"/>
</dbReference>
<dbReference type="Proteomes" id="UP000199062">
    <property type="component" value="Unassembled WGS sequence"/>
</dbReference>
<keyword evidence="2" id="KW-1185">Reference proteome</keyword>
<reference evidence="1 2" key="1">
    <citation type="submission" date="2016-10" db="EMBL/GenBank/DDBJ databases">
        <authorList>
            <person name="de Groot N.N."/>
        </authorList>
    </citation>
    <scope>NUCLEOTIDE SEQUENCE [LARGE SCALE GENOMIC DNA]</scope>
    <source>
        <strain evidence="1 2">CGMCC 1.10457</strain>
    </source>
</reference>
<sequence>MKRVGDVVRVAQGLAVARCPDRDHPDIGRAVLTDDLEDAGRVVDVFGPVERPYVAVTPDDDVRLATLVGKPLYAR</sequence>
<protein>
    <submittedName>
        <fullName evidence="1">snoRNP protein GAR1</fullName>
    </submittedName>
</protein>
<dbReference type="InterPro" id="IPR009000">
    <property type="entry name" value="Transl_B-barrel_sf"/>
</dbReference>
<dbReference type="InterPro" id="IPR007504">
    <property type="entry name" value="H/ACA_rnp_Gar1/Naf1"/>
</dbReference>
<dbReference type="EMBL" id="FOZK01000002">
    <property type="protein sequence ID" value="SFS03707.1"/>
    <property type="molecule type" value="Genomic_DNA"/>
</dbReference>
<proteinExistence type="predicted"/>
<dbReference type="Pfam" id="PF04410">
    <property type="entry name" value="Gar1"/>
    <property type="match status" value="1"/>
</dbReference>
<dbReference type="InterPro" id="IPR038664">
    <property type="entry name" value="Gar1/Naf1_Cbf5-bd_sf"/>
</dbReference>
<organism evidence="1 2">
    <name type="scientific">Halomicrobium zhouii</name>
    <dbReference type="NCBI Taxonomy" id="767519"/>
    <lineage>
        <taxon>Archaea</taxon>
        <taxon>Methanobacteriati</taxon>
        <taxon>Methanobacteriota</taxon>
        <taxon>Stenosarchaea group</taxon>
        <taxon>Halobacteria</taxon>
        <taxon>Halobacteriales</taxon>
        <taxon>Haloarculaceae</taxon>
        <taxon>Halomicrobium</taxon>
    </lineage>
</organism>
<dbReference type="GO" id="GO:0042254">
    <property type="term" value="P:ribosome biogenesis"/>
    <property type="evidence" value="ECO:0007669"/>
    <property type="project" value="InterPro"/>
</dbReference>
<dbReference type="NCBIfam" id="NF009628">
    <property type="entry name" value="PRK13149.1-2"/>
    <property type="match status" value="1"/>
</dbReference>
<dbReference type="AlphaFoldDB" id="A0A1I6LJK5"/>
<gene>
    <name evidence="1" type="ORF">SAMN05216559_2822</name>
</gene>
<accession>A0A1I6LJK5</accession>
<dbReference type="OrthoDB" id="60264at2157"/>
<dbReference type="GO" id="GO:0001522">
    <property type="term" value="P:pseudouridine synthesis"/>
    <property type="evidence" value="ECO:0007669"/>
    <property type="project" value="InterPro"/>
</dbReference>